<proteinExistence type="predicted"/>
<protein>
    <submittedName>
        <fullName evidence="1">S-(Hydroxymethyl)glutathione dehydrogenase</fullName>
    </submittedName>
</protein>
<dbReference type="EMBL" id="CP162670">
    <property type="protein sequence ID" value="XDL26564.1"/>
    <property type="molecule type" value="Genomic_DNA"/>
</dbReference>
<organism evidence="1">
    <name type="scientific">Dickeya oryzae</name>
    <dbReference type="NCBI Taxonomy" id="1240404"/>
    <lineage>
        <taxon>Bacteria</taxon>
        <taxon>Pseudomonadati</taxon>
        <taxon>Pseudomonadota</taxon>
        <taxon>Gammaproteobacteria</taxon>
        <taxon>Enterobacterales</taxon>
        <taxon>Pectobacteriaceae</taxon>
        <taxon>Dickeya</taxon>
    </lineage>
</organism>
<dbReference type="AlphaFoldDB" id="A0AB39J0M2"/>
<sequence length="99" mass="11416">MNKENLLYLKNSLEIIMGISSWQPTYLQLEQIQIELIASSETLDARNISKIVHRIYDKPIELIILKGLNTAAAMSALLKIQELENELKKIKHQNDKKTK</sequence>
<name>A0AB39J0M2_9GAMM</name>
<evidence type="ECO:0000313" key="1">
    <source>
        <dbReference type="EMBL" id="XDL26564.1"/>
    </source>
</evidence>
<accession>A0AB39J0M2</accession>
<gene>
    <name evidence="1" type="ORF">LF929_010390</name>
</gene>
<reference evidence="1" key="1">
    <citation type="submission" date="2024-07" db="EMBL/GenBank/DDBJ databases">
        <authorList>
            <person name="Pedron J."/>
        </authorList>
    </citation>
    <scope>NUCLEOTIDE SEQUENCE</scope>
    <source>
        <strain evidence="1">A003-S1-M15</strain>
    </source>
</reference>
<dbReference type="GeneID" id="302582084"/>
<dbReference type="RefSeq" id="WP_049122941.1">
    <property type="nucleotide sequence ID" value="NZ_CP162670.1"/>
</dbReference>